<reference evidence="1 2" key="1">
    <citation type="submission" date="2022-02" db="EMBL/GenBank/DDBJ databases">
        <title>Comparative genomics of the first Antarctic Pseudomonas spp. capable of biotransforming 2,4,6-Trinitrotoluene.</title>
        <authorList>
            <person name="Cabrera M.A."/>
            <person name="Marquez S.L."/>
            <person name="Perez-Donoso J.M."/>
        </authorList>
    </citation>
    <scope>NUCLEOTIDE SEQUENCE [LARGE SCALE GENOMIC DNA]</scope>
    <source>
        <strain evidence="1 2">TNT19</strain>
    </source>
</reference>
<organism evidence="1 2">
    <name type="scientific">Pseudomonas violetae</name>
    <dbReference type="NCBI Taxonomy" id="2915813"/>
    <lineage>
        <taxon>Bacteria</taxon>
        <taxon>Pseudomonadati</taxon>
        <taxon>Pseudomonadota</taxon>
        <taxon>Gammaproteobacteria</taxon>
        <taxon>Pseudomonadales</taxon>
        <taxon>Pseudomonadaceae</taxon>
        <taxon>Pseudomonas</taxon>
    </lineage>
</organism>
<dbReference type="Proteomes" id="UP001299876">
    <property type="component" value="Unassembled WGS sequence"/>
</dbReference>
<accession>A0ABT0F8T5</accession>
<dbReference type="EMBL" id="JAKNRW010000087">
    <property type="protein sequence ID" value="MCK1794435.1"/>
    <property type="molecule type" value="Genomic_DNA"/>
</dbReference>
<evidence type="ECO:0000313" key="2">
    <source>
        <dbReference type="Proteomes" id="UP001299876"/>
    </source>
</evidence>
<evidence type="ECO:0000313" key="1">
    <source>
        <dbReference type="EMBL" id="MCK1794435.1"/>
    </source>
</evidence>
<name>A0ABT0F8T5_9PSED</name>
<keyword evidence="2" id="KW-1185">Reference proteome</keyword>
<comment type="caution">
    <text evidence="1">The sequence shown here is derived from an EMBL/GenBank/DDBJ whole genome shotgun (WGS) entry which is preliminary data.</text>
</comment>
<proteinExistence type="predicted"/>
<sequence length="154" mass="16939">MALRWLKTSRKNSPTNYALMPVRTANLPIPHSKTNGLLSQIENTSTKKLLPEAKVPPTQRPTRATVVTEAPTTTNTNEQIADRFMIHSLFSAAIQPINPQTAAHSARMLTPTLSNEGFLRQRAISRTNLIAHLDTTNTQTSLGTPTSSTIRRAN</sequence>
<gene>
    <name evidence="1" type="ORF">L9059_30535</name>
</gene>
<dbReference type="RefSeq" id="WP_247296868.1">
    <property type="nucleotide sequence ID" value="NZ_JAKNRW010000087.1"/>
</dbReference>
<protein>
    <submittedName>
        <fullName evidence="1">Uncharacterized protein</fullName>
    </submittedName>
</protein>